<evidence type="ECO:0000256" key="5">
    <source>
        <dbReference type="ARBA" id="ARBA00022777"/>
    </source>
</evidence>
<dbReference type="Pfam" id="PF13426">
    <property type="entry name" value="PAS_9"/>
    <property type="match status" value="2"/>
</dbReference>
<dbReference type="GO" id="GO:0016020">
    <property type="term" value="C:membrane"/>
    <property type="evidence" value="ECO:0007669"/>
    <property type="project" value="UniProtKB-SubCell"/>
</dbReference>
<evidence type="ECO:0000313" key="9">
    <source>
        <dbReference type="Proteomes" id="UP000777265"/>
    </source>
</evidence>
<keyword evidence="7" id="KW-0175">Coiled coil</keyword>
<evidence type="ECO:0000256" key="6">
    <source>
        <dbReference type="ARBA" id="ARBA00023136"/>
    </source>
</evidence>
<proteinExistence type="predicted"/>
<dbReference type="SMART" id="SM00387">
    <property type="entry name" value="HATPase_c"/>
    <property type="match status" value="1"/>
</dbReference>
<dbReference type="InterPro" id="IPR001610">
    <property type="entry name" value="PAC"/>
</dbReference>
<dbReference type="SMART" id="SM00086">
    <property type="entry name" value="PAC"/>
    <property type="match status" value="2"/>
</dbReference>
<dbReference type="Pfam" id="PF02518">
    <property type="entry name" value="HATPase_c"/>
    <property type="match status" value="1"/>
</dbReference>
<dbReference type="FunFam" id="3.30.565.10:FF:000006">
    <property type="entry name" value="Sensor histidine kinase WalK"/>
    <property type="match status" value="1"/>
</dbReference>
<feature type="coiled-coil region" evidence="7">
    <location>
        <begin position="242"/>
        <end position="269"/>
    </location>
</feature>
<dbReference type="CDD" id="cd00082">
    <property type="entry name" value="HisKA"/>
    <property type="match status" value="1"/>
</dbReference>
<keyword evidence="3" id="KW-0597">Phosphoprotein</keyword>
<dbReference type="InterPro" id="IPR036097">
    <property type="entry name" value="HisK_dim/P_sf"/>
</dbReference>
<dbReference type="InterPro" id="IPR000700">
    <property type="entry name" value="PAS-assoc_C"/>
</dbReference>
<dbReference type="InterPro" id="IPR003594">
    <property type="entry name" value="HATPase_dom"/>
</dbReference>
<dbReference type="PANTHER" id="PTHR42878">
    <property type="entry name" value="TWO-COMPONENT HISTIDINE KINASE"/>
    <property type="match status" value="1"/>
</dbReference>
<dbReference type="InterPro" id="IPR004358">
    <property type="entry name" value="Sig_transdc_His_kin-like_C"/>
</dbReference>
<dbReference type="InterPro" id="IPR035965">
    <property type="entry name" value="PAS-like_dom_sf"/>
</dbReference>
<evidence type="ECO:0000256" key="7">
    <source>
        <dbReference type="SAM" id="Coils"/>
    </source>
</evidence>
<dbReference type="SUPFAM" id="SSF55874">
    <property type="entry name" value="ATPase domain of HSP90 chaperone/DNA topoisomerase II/histidine kinase"/>
    <property type="match status" value="1"/>
</dbReference>
<dbReference type="NCBIfam" id="TIGR00229">
    <property type="entry name" value="sensory_box"/>
    <property type="match status" value="2"/>
</dbReference>
<comment type="catalytic activity">
    <reaction evidence="1">
        <text>ATP + protein L-histidine = ADP + protein N-phospho-L-histidine.</text>
        <dbReference type="EC" id="2.7.13.3"/>
    </reaction>
</comment>
<dbReference type="Gene3D" id="3.30.450.20">
    <property type="entry name" value="PAS domain"/>
    <property type="match status" value="2"/>
</dbReference>
<dbReference type="CDD" id="cd00130">
    <property type="entry name" value="PAS"/>
    <property type="match status" value="2"/>
</dbReference>
<dbReference type="PROSITE" id="PS50113">
    <property type="entry name" value="PAC"/>
    <property type="match status" value="1"/>
</dbReference>
<keyword evidence="6" id="KW-0472">Membrane</keyword>
<dbReference type="EMBL" id="JAAYEE010000285">
    <property type="protein sequence ID" value="NLW36694.1"/>
    <property type="molecule type" value="Genomic_DNA"/>
</dbReference>
<dbReference type="AlphaFoldDB" id="A0A351U6Y3"/>
<dbReference type="Pfam" id="PF00512">
    <property type="entry name" value="HisKA"/>
    <property type="match status" value="1"/>
</dbReference>
<protein>
    <recommendedName>
        <fullName evidence="2">histidine kinase</fullName>
        <ecNumber evidence="2">2.7.13.3</ecNumber>
    </recommendedName>
</protein>
<dbReference type="PROSITE" id="PS50109">
    <property type="entry name" value="HIS_KIN"/>
    <property type="match status" value="1"/>
</dbReference>
<evidence type="ECO:0000256" key="2">
    <source>
        <dbReference type="ARBA" id="ARBA00012438"/>
    </source>
</evidence>
<dbReference type="InterPro" id="IPR050351">
    <property type="entry name" value="BphY/WalK/GraS-like"/>
</dbReference>
<dbReference type="PRINTS" id="PR00344">
    <property type="entry name" value="BCTRLSENSOR"/>
</dbReference>
<dbReference type="Gene3D" id="3.30.565.10">
    <property type="entry name" value="Histidine kinase-like ATPase, C-terminal domain"/>
    <property type="match status" value="1"/>
</dbReference>
<gene>
    <name evidence="8" type="ORF">GXY80_14650</name>
</gene>
<keyword evidence="5" id="KW-0418">Kinase</keyword>
<dbReference type="SUPFAM" id="SSF47384">
    <property type="entry name" value="Homodimeric domain of signal transducing histidine kinase"/>
    <property type="match status" value="1"/>
</dbReference>
<reference evidence="8" key="1">
    <citation type="journal article" date="2020" name="Biotechnol. Biofuels">
        <title>New insights from the biogas microbiome by comprehensive genome-resolved metagenomics of nearly 1600 species originating from multiple anaerobic digesters.</title>
        <authorList>
            <person name="Campanaro S."/>
            <person name="Treu L."/>
            <person name="Rodriguez-R L.M."/>
            <person name="Kovalovszki A."/>
            <person name="Ziels R.M."/>
            <person name="Maus I."/>
            <person name="Zhu X."/>
            <person name="Kougias P.G."/>
            <person name="Basile A."/>
            <person name="Luo G."/>
            <person name="Schluter A."/>
            <person name="Konstantinidis K.T."/>
            <person name="Angelidaki I."/>
        </authorList>
    </citation>
    <scope>NUCLEOTIDE SEQUENCE</scope>
    <source>
        <strain evidence="8">AS06rmzACSIP_7</strain>
    </source>
</reference>
<dbReference type="SMART" id="SM00388">
    <property type="entry name" value="HisKA"/>
    <property type="match status" value="1"/>
</dbReference>
<dbReference type="PANTHER" id="PTHR42878:SF15">
    <property type="entry name" value="BACTERIOPHYTOCHROME"/>
    <property type="match status" value="1"/>
</dbReference>
<dbReference type="GO" id="GO:0000155">
    <property type="term" value="F:phosphorelay sensor kinase activity"/>
    <property type="evidence" value="ECO:0007669"/>
    <property type="project" value="InterPro"/>
</dbReference>
<name>A0A351U6Y3_9BACT</name>
<organism evidence="8 9">
    <name type="scientific">Syntrophorhabdus aromaticivorans</name>
    <dbReference type="NCBI Taxonomy" id="328301"/>
    <lineage>
        <taxon>Bacteria</taxon>
        <taxon>Pseudomonadati</taxon>
        <taxon>Thermodesulfobacteriota</taxon>
        <taxon>Syntrophorhabdia</taxon>
        <taxon>Syntrophorhabdales</taxon>
        <taxon>Syntrophorhabdaceae</taxon>
        <taxon>Syntrophorhabdus</taxon>
    </lineage>
</organism>
<dbReference type="InterPro" id="IPR036890">
    <property type="entry name" value="HATPase_C_sf"/>
</dbReference>
<keyword evidence="4" id="KW-0808">Transferase</keyword>
<dbReference type="Proteomes" id="UP000777265">
    <property type="component" value="Unassembled WGS sequence"/>
</dbReference>
<dbReference type="InterPro" id="IPR005467">
    <property type="entry name" value="His_kinase_dom"/>
</dbReference>
<evidence type="ECO:0000256" key="4">
    <source>
        <dbReference type="ARBA" id="ARBA00022679"/>
    </source>
</evidence>
<sequence>MQNDMDKYHRLFEDSVVGMWWATFEDGVVLEANPAMRRLFGVDSFEGIRARDFYVRSEDRERVKEQLRRTGVVRDLEILYKRKDGSQFWGSHSAWLYADQGIIEGIMIDVSHRRWAEDALRRSEAKYKTLFNCANDAIFIIRNGEVIDCNLQTLKMFGCRLEEILAAQSPIRFSPPLQPNGKNTKAKFFEKIEKALSGEPQSFEWKHYRHDGAPFDAEVSLNRIELDGEALIQAIVRDITERKQAEESIRKANEDLRHRSAELEVLNKELEAFSYSVSHDLRAPLRAIDGFSQAILEDYHDQVDEEGQDFLRRIQAASRHMARLIDDILLLSRISRAELRHGAVKLSALASAVAAELQKASGKQQVDFIAAPGIEVKGDPNLLRIVMENLLNNAYKFMGNKSGTIEFGMIVQDEKPVYFVRDTGVGFDMAYANKLFAPFQRLHREDEFEGIGIGLATVQRVIHRHGGHIWAEGEVGKGATFYFTLRMEME</sequence>
<dbReference type="SUPFAM" id="SSF55785">
    <property type="entry name" value="PYP-like sensor domain (PAS domain)"/>
    <property type="match status" value="2"/>
</dbReference>
<dbReference type="GO" id="GO:0000156">
    <property type="term" value="F:phosphorelay response regulator activity"/>
    <property type="evidence" value="ECO:0007669"/>
    <property type="project" value="TreeGrafter"/>
</dbReference>
<dbReference type="FunFam" id="1.10.287.130:FF:000070">
    <property type="entry name" value="Histidine kinase sensor protein"/>
    <property type="match status" value="1"/>
</dbReference>
<dbReference type="GO" id="GO:0007234">
    <property type="term" value="P:osmosensory signaling via phosphorelay pathway"/>
    <property type="evidence" value="ECO:0007669"/>
    <property type="project" value="TreeGrafter"/>
</dbReference>
<dbReference type="InterPro" id="IPR000014">
    <property type="entry name" value="PAS"/>
</dbReference>
<dbReference type="STRING" id="909663.GCA_000512235_00807"/>
<evidence type="ECO:0000313" key="8">
    <source>
        <dbReference type="EMBL" id="NLW36694.1"/>
    </source>
</evidence>
<dbReference type="SMART" id="SM00091">
    <property type="entry name" value="PAS"/>
    <property type="match status" value="2"/>
</dbReference>
<evidence type="ECO:0000256" key="3">
    <source>
        <dbReference type="ARBA" id="ARBA00022553"/>
    </source>
</evidence>
<evidence type="ECO:0000256" key="1">
    <source>
        <dbReference type="ARBA" id="ARBA00000085"/>
    </source>
</evidence>
<comment type="caution">
    <text evidence="8">The sequence shown here is derived from an EMBL/GenBank/DDBJ whole genome shotgun (WGS) entry which is preliminary data.</text>
</comment>
<reference evidence="8" key="2">
    <citation type="submission" date="2020-01" db="EMBL/GenBank/DDBJ databases">
        <authorList>
            <person name="Campanaro S."/>
        </authorList>
    </citation>
    <scope>NUCLEOTIDE SEQUENCE</scope>
    <source>
        <strain evidence="8">AS06rmzACSIP_7</strain>
    </source>
</reference>
<dbReference type="EC" id="2.7.13.3" evidence="2"/>
<dbReference type="GO" id="GO:0030295">
    <property type="term" value="F:protein kinase activator activity"/>
    <property type="evidence" value="ECO:0007669"/>
    <property type="project" value="TreeGrafter"/>
</dbReference>
<accession>A0A351U6Y3</accession>
<dbReference type="InterPro" id="IPR003661">
    <property type="entry name" value="HisK_dim/P_dom"/>
</dbReference>
<dbReference type="Gene3D" id="1.10.287.130">
    <property type="match status" value="1"/>
</dbReference>